<dbReference type="Gene3D" id="3.80.10.10">
    <property type="entry name" value="Ribonuclease Inhibitor"/>
    <property type="match status" value="2"/>
</dbReference>
<reference evidence="6" key="1">
    <citation type="journal article" date="2023" name="bioRxiv">
        <title>Scaffold-level genome assemblies of two parasitoid biocontrol wasps reveal the parthenogenesis mechanism and an associated novel virus.</title>
        <authorList>
            <person name="Inwood S."/>
            <person name="Skelly J."/>
            <person name="Guhlin J."/>
            <person name="Harrop T."/>
            <person name="Goldson S."/>
            <person name="Dearden P."/>
        </authorList>
    </citation>
    <scope>NUCLEOTIDE SEQUENCE</scope>
    <source>
        <strain evidence="6">Irish</strain>
        <tissue evidence="6">Whole body</tissue>
    </source>
</reference>
<dbReference type="SUPFAM" id="SSF52047">
    <property type="entry name" value="RNI-like"/>
    <property type="match status" value="1"/>
</dbReference>
<organism evidence="6 7">
    <name type="scientific">Microctonus aethiopoides</name>
    <dbReference type="NCBI Taxonomy" id="144406"/>
    <lineage>
        <taxon>Eukaryota</taxon>
        <taxon>Metazoa</taxon>
        <taxon>Ecdysozoa</taxon>
        <taxon>Arthropoda</taxon>
        <taxon>Hexapoda</taxon>
        <taxon>Insecta</taxon>
        <taxon>Pterygota</taxon>
        <taxon>Neoptera</taxon>
        <taxon>Endopterygota</taxon>
        <taxon>Hymenoptera</taxon>
        <taxon>Apocrita</taxon>
        <taxon>Ichneumonoidea</taxon>
        <taxon>Braconidae</taxon>
        <taxon>Euphorinae</taxon>
        <taxon>Microctonus</taxon>
    </lineage>
</organism>
<dbReference type="AlphaFoldDB" id="A0AA39KTI0"/>
<dbReference type="SMART" id="SM00368">
    <property type="entry name" value="LRR_RI"/>
    <property type="match status" value="3"/>
</dbReference>
<evidence type="ECO:0000313" key="7">
    <source>
        <dbReference type="Proteomes" id="UP001168990"/>
    </source>
</evidence>
<evidence type="ECO:0000256" key="1">
    <source>
        <dbReference type="ARBA" id="ARBA00004300"/>
    </source>
</evidence>
<feature type="coiled-coil region" evidence="5">
    <location>
        <begin position="498"/>
        <end position="539"/>
    </location>
</feature>
<dbReference type="InterPro" id="IPR052116">
    <property type="entry name" value="Centro_Cilium_Assembly"/>
</dbReference>
<protein>
    <recommendedName>
        <fullName evidence="8">Leucine-rich repeat-containing protein 45</fullName>
    </recommendedName>
</protein>
<dbReference type="InterPro" id="IPR001611">
    <property type="entry name" value="Leu-rich_rpt"/>
</dbReference>
<evidence type="ECO:0000256" key="2">
    <source>
        <dbReference type="ARBA" id="ARBA00022490"/>
    </source>
</evidence>
<dbReference type="Proteomes" id="UP001168990">
    <property type="component" value="Unassembled WGS sequence"/>
</dbReference>
<sequence length="725" mass="83803">MKMLSDYELCIQLCTKRGIIPPSEILEAMKISSSLGELCLSSLSIVVPICEIISRILTSSTTIKCVDLSDCMLISTGMSKILEALNNGSNITSLNLKGNNISGAIASQLGDIFHHNNTLKHLYIKWNALGTDKASFDKFCEGLCVNHNIEEIDLRYNQITSYSAEALSNVLRKNRSLKIMNLAWNTLGLQGGQLILNGMKENKRIIQLNLRGNCIPTEIIEAIDNCIHDNQNKRIISQANITKTVGAGKITVLHDNSHEMCSTNSDGAVEEEYRVIKRRMRRKLRSDRRPKDLFIVRERYDECKKKSDDNSSSMSVEIMKEHLNENDLCTNNEAVSSTNGPVDKNNSKETELIRKISEVNKILQDRTVAINALTNEISMKDSEIEAAKMLSDQLRIKISQLEDENEKRVTEHMKEINDLKLLQKSSEENWIKMYKELEEVNKTVVEKNKEWETKARYYEREIHKSSLEIISLRDKWINKSQSYDNLIVKSKTEIHRGKKELQEKESRHKIELNVLKNTLKETTEALEECQIQLQKSRIELRDTLVQLSNVKSKLTQMEHTNAKYIRIDECLQKIKEEKLIIEEKFVDSQRTIASLKRQITALENELIEPQRRYNLLKDDLDNEKEKSTRLKRELTEERAHIKEQDIQMQMMNSQITKLNTQINDIQRTYADDIRERDREKKQLKEIIVNKERDLNDLKAEEAQRASQLYAAFGKYISSIRPNTNS</sequence>
<evidence type="ECO:0000256" key="4">
    <source>
        <dbReference type="ARBA" id="ARBA00023212"/>
    </source>
</evidence>
<reference evidence="6" key="2">
    <citation type="submission" date="2023-03" db="EMBL/GenBank/DDBJ databases">
        <authorList>
            <person name="Inwood S.N."/>
            <person name="Skelly J.G."/>
            <person name="Guhlin J."/>
            <person name="Harrop T.W.R."/>
            <person name="Goldson S.G."/>
            <person name="Dearden P.K."/>
        </authorList>
    </citation>
    <scope>NUCLEOTIDE SEQUENCE</scope>
    <source>
        <strain evidence="6">Irish</strain>
        <tissue evidence="6">Whole body</tissue>
    </source>
</reference>
<gene>
    <name evidence="6" type="ORF">PV328_006290</name>
</gene>
<evidence type="ECO:0000256" key="3">
    <source>
        <dbReference type="ARBA" id="ARBA00023054"/>
    </source>
</evidence>
<keyword evidence="2" id="KW-0963">Cytoplasm</keyword>
<feature type="coiled-coil region" evidence="5">
    <location>
        <begin position="585"/>
        <end position="700"/>
    </location>
</feature>
<dbReference type="PANTHER" id="PTHR23170">
    <property type="entry name" value="NY-REN-58 ANTIGEN"/>
    <property type="match status" value="1"/>
</dbReference>
<evidence type="ECO:0008006" key="8">
    <source>
        <dbReference type="Google" id="ProtNLM"/>
    </source>
</evidence>
<accession>A0AA39KTI0</accession>
<dbReference type="Pfam" id="PF13516">
    <property type="entry name" value="LRR_6"/>
    <property type="match status" value="4"/>
</dbReference>
<dbReference type="EMBL" id="JAQQBS010000002">
    <property type="protein sequence ID" value="KAK0173036.1"/>
    <property type="molecule type" value="Genomic_DNA"/>
</dbReference>
<dbReference type="PANTHER" id="PTHR23170:SF3">
    <property type="entry name" value="LEUCINE-RICH REPEAT-CONTAINING PROTEIN 45"/>
    <property type="match status" value="1"/>
</dbReference>
<comment type="subcellular location">
    <subcellularLocation>
        <location evidence="1">Cytoplasm</location>
        <location evidence="1">Cytoskeleton</location>
        <location evidence="1">Microtubule organizing center</location>
        <location evidence="1">Centrosome</location>
    </subcellularLocation>
</comment>
<proteinExistence type="predicted"/>
<evidence type="ECO:0000256" key="5">
    <source>
        <dbReference type="SAM" id="Coils"/>
    </source>
</evidence>
<keyword evidence="3 5" id="KW-0175">Coiled coil</keyword>
<dbReference type="GO" id="GO:0005813">
    <property type="term" value="C:centrosome"/>
    <property type="evidence" value="ECO:0007669"/>
    <property type="project" value="UniProtKB-SubCell"/>
</dbReference>
<evidence type="ECO:0000313" key="6">
    <source>
        <dbReference type="EMBL" id="KAK0173036.1"/>
    </source>
</evidence>
<keyword evidence="7" id="KW-1185">Reference proteome</keyword>
<name>A0AA39KTI0_9HYME</name>
<keyword evidence="4" id="KW-0206">Cytoskeleton</keyword>
<comment type="caution">
    <text evidence="6">The sequence shown here is derived from an EMBL/GenBank/DDBJ whole genome shotgun (WGS) entry which is preliminary data.</text>
</comment>
<dbReference type="InterPro" id="IPR032675">
    <property type="entry name" value="LRR_dom_sf"/>
</dbReference>